<dbReference type="InterPro" id="IPR012338">
    <property type="entry name" value="Beta-lactam/transpept-like"/>
</dbReference>
<proteinExistence type="inferred from homology"/>
<dbReference type="PANTHER" id="PTHR42944:SF1">
    <property type="entry name" value="ADENINE DNA GLYCOSYLASE"/>
    <property type="match status" value="1"/>
</dbReference>
<dbReference type="FunFam" id="1.10.340.30:FF:000002">
    <property type="entry name" value="Adenine DNA glycosylase"/>
    <property type="match status" value="1"/>
</dbReference>
<dbReference type="GO" id="GO:0032357">
    <property type="term" value="F:oxidized purine DNA binding"/>
    <property type="evidence" value="ECO:0007669"/>
    <property type="project" value="TreeGrafter"/>
</dbReference>
<evidence type="ECO:0000313" key="17">
    <source>
        <dbReference type="Proteomes" id="UP000014074"/>
    </source>
</evidence>
<evidence type="ECO:0000256" key="10">
    <source>
        <dbReference type="ARBA" id="ARBA00023004"/>
    </source>
</evidence>
<organism evidence="16 17">
    <name type="scientific">Phaeoacremonium minimum (strain UCR-PA7)</name>
    <name type="common">Esca disease fungus</name>
    <name type="synonym">Togninia minima</name>
    <dbReference type="NCBI Taxonomy" id="1286976"/>
    <lineage>
        <taxon>Eukaryota</taxon>
        <taxon>Fungi</taxon>
        <taxon>Dikarya</taxon>
        <taxon>Ascomycota</taxon>
        <taxon>Pezizomycotina</taxon>
        <taxon>Sordariomycetes</taxon>
        <taxon>Sordariomycetidae</taxon>
        <taxon>Togniniales</taxon>
        <taxon>Togniniaceae</taxon>
        <taxon>Phaeoacremonium</taxon>
    </lineage>
</organism>
<keyword evidence="6" id="KW-0004">4Fe-4S</keyword>
<dbReference type="GO" id="GO:0034039">
    <property type="term" value="F:8-oxo-7,8-dihydroguanine DNA N-glycosylase activity"/>
    <property type="evidence" value="ECO:0007669"/>
    <property type="project" value="TreeGrafter"/>
</dbReference>
<dbReference type="PANTHER" id="PTHR42944">
    <property type="entry name" value="ADENINE DNA GLYCOSYLASE"/>
    <property type="match status" value="1"/>
</dbReference>
<name>R8B8U0_PHAM7</name>
<evidence type="ECO:0000259" key="15">
    <source>
        <dbReference type="SMART" id="SM00478"/>
    </source>
</evidence>
<keyword evidence="12" id="KW-0234">DNA repair</keyword>
<dbReference type="RefSeq" id="XP_007919559.1">
    <property type="nucleotide sequence ID" value="XM_007921368.1"/>
</dbReference>
<dbReference type="Pfam" id="PF00730">
    <property type="entry name" value="HhH-GPD"/>
    <property type="match status" value="1"/>
</dbReference>
<evidence type="ECO:0000256" key="4">
    <source>
        <dbReference type="ARBA" id="ARBA00012045"/>
    </source>
</evidence>
<keyword evidence="9" id="KW-0378">Hydrolase</keyword>
<keyword evidence="13" id="KW-0326">Glycosidase</keyword>
<dbReference type="GO" id="GO:0051539">
    <property type="term" value="F:4 iron, 4 sulfur cluster binding"/>
    <property type="evidence" value="ECO:0007669"/>
    <property type="project" value="UniProtKB-KW"/>
</dbReference>
<sequence>MQESTSKRLSGNPKEPDDNLGFIPVDDQWWNASIGFEAPAGNYYSTINDLHKFGDAVLLNKYLSPAKTRKWLKPATGTSSAGTFIGTPWEIYRAHNVTKDGRLIEFYTKGGDLITYHSFIVLIPDYDLVITVLSAGPESDSVPTLVWSELATALLPSIEQASKDEAQPVYAGTYSDEGTNSTIVLSLDDSPGFSVDTWIIRGVDIINTYLSINLPPVFPTPEGEVRVRMYPTDIKTDKQESWRAVPTVGTPEEIEATNALLFWQDGACLTWASMDRFVTPRCCVSAARAMPWRKAWIDPQEYSDAGELRRVLERRAYEVWISEIMLQQTRVSVVIDYWNRWMAKWPTIQDLAKADEQDVLSAWRGLGYYSRATRIHTAAQKVVNDKKMNGLLPETAEELEANVPGVGRYTGGAISAIVFGHAAPMVDGNVLRVLSRQLGILGKTLEVAVDHARKFPVKAIKKARRPDKGLLAGLWELPSLILPGTNDSTPKLRKKAAQEFVSGLLSSEGKGRPKDQSGKLPAGLRHVGELGSVPWLFSHIKLTMHVQFFELETETGDAEAFDISGRLSRWASGDDIEQETMGTGMRQCWTLAKEVEP</sequence>
<dbReference type="GO" id="GO:0006298">
    <property type="term" value="P:mismatch repair"/>
    <property type="evidence" value="ECO:0007669"/>
    <property type="project" value="TreeGrafter"/>
</dbReference>
<dbReference type="Pfam" id="PF00144">
    <property type="entry name" value="Beta-lactamase"/>
    <property type="match status" value="1"/>
</dbReference>
<dbReference type="GeneID" id="19329751"/>
<dbReference type="GO" id="GO:0000701">
    <property type="term" value="F:purine-specific mismatch base pair DNA N-glycosylase activity"/>
    <property type="evidence" value="ECO:0007669"/>
    <property type="project" value="UniProtKB-EC"/>
</dbReference>
<dbReference type="InterPro" id="IPR058664">
    <property type="entry name" value="ARB_00930-like_C"/>
</dbReference>
<keyword evidence="10" id="KW-0408">Iron</keyword>
<keyword evidence="7" id="KW-0479">Metal-binding</keyword>
<feature type="domain" description="HhH-GPD" evidence="15">
    <location>
        <begin position="325"/>
        <end position="462"/>
    </location>
</feature>
<evidence type="ECO:0000256" key="14">
    <source>
        <dbReference type="SAM" id="MobiDB-lite"/>
    </source>
</evidence>
<evidence type="ECO:0000256" key="9">
    <source>
        <dbReference type="ARBA" id="ARBA00022801"/>
    </source>
</evidence>
<evidence type="ECO:0000256" key="5">
    <source>
        <dbReference type="ARBA" id="ARBA00022023"/>
    </source>
</evidence>
<dbReference type="SUPFAM" id="SSF56601">
    <property type="entry name" value="beta-lactamase/transpeptidase-like"/>
    <property type="match status" value="1"/>
</dbReference>
<dbReference type="SUPFAM" id="SSF55811">
    <property type="entry name" value="Nudix"/>
    <property type="match status" value="1"/>
</dbReference>
<reference evidence="17" key="1">
    <citation type="journal article" date="2013" name="Genome Announc.">
        <title>Draft genome sequence of the ascomycete Phaeoacremonium aleophilum strain UCR-PA7, a causal agent of the esca disease complex in grapevines.</title>
        <authorList>
            <person name="Blanco-Ulate B."/>
            <person name="Rolshausen P."/>
            <person name="Cantu D."/>
        </authorList>
    </citation>
    <scope>NUCLEOTIDE SEQUENCE [LARGE SCALE GENOMIC DNA]</scope>
    <source>
        <strain evidence="17">UCR-PA7</strain>
    </source>
</reference>
<dbReference type="AlphaFoldDB" id="R8B8U0"/>
<dbReference type="Pfam" id="PF26335">
    <property type="entry name" value="ARB_00930_C"/>
    <property type="match status" value="1"/>
</dbReference>
<evidence type="ECO:0000256" key="2">
    <source>
        <dbReference type="ARBA" id="ARBA00001966"/>
    </source>
</evidence>
<evidence type="ECO:0000256" key="11">
    <source>
        <dbReference type="ARBA" id="ARBA00023014"/>
    </source>
</evidence>
<evidence type="ECO:0000256" key="12">
    <source>
        <dbReference type="ARBA" id="ARBA00023204"/>
    </source>
</evidence>
<dbReference type="GO" id="GO:0005634">
    <property type="term" value="C:nucleus"/>
    <property type="evidence" value="ECO:0007669"/>
    <property type="project" value="TreeGrafter"/>
</dbReference>
<dbReference type="Gene3D" id="3.90.79.10">
    <property type="entry name" value="Nucleoside Triphosphate Pyrophosphohydrolase"/>
    <property type="match status" value="1"/>
</dbReference>
<comment type="cofactor">
    <cofactor evidence="2">
        <name>[4Fe-4S] cluster</name>
        <dbReference type="ChEBI" id="CHEBI:49883"/>
    </cofactor>
</comment>
<dbReference type="InterPro" id="IPR029119">
    <property type="entry name" value="MutY_C"/>
</dbReference>
<dbReference type="HOGENOM" id="CLU_457221_0_0_1"/>
<dbReference type="Gene3D" id="1.10.340.30">
    <property type="entry name" value="Hypothetical protein, domain 2"/>
    <property type="match status" value="1"/>
</dbReference>
<dbReference type="InterPro" id="IPR003265">
    <property type="entry name" value="HhH-GPD_domain"/>
</dbReference>
<keyword evidence="11" id="KW-0411">Iron-sulfur</keyword>
<evidence type="ECO:0000256" key="1">
    <source>
        <dbReference type="ARBA" id="ARBA00000843"/>
    </source>
</evidence>
<keyword evidence="8" id="KW-0227">DNA damage</keyword>
<dbReference type="SUPFAM" id="SSF48150">
    <property type="entry name" value="DNA-glycosylase"/>
    <property type="match status" value="1"/>
</dbReference>
<accession>R8B8U0</accession>
<comment type="catalytic activity">
    <reaction evidence="1">
        <text>Hydrolyzes free adenine bases from 7,8-dihydro-8-oxoguanine:adenine mismatched double-stranded DNA, leaving an apurinic site.</text>
        <dbReference type="EC" id="3.2.2.31"/>
    </reaction>
</comment>
<dbReference type="EMBL" id="KB933378">
    <property type="protein sequence ID" value="EON95713.1"/>
    <property type="molecule type" value="Genomic_DNA"/>
</dbReference>
<dbReference type="InterPro" id="IPR044298">
    <property type="entry name" value="MIG/MutY"/>
</dbReference>
<evidence type="ECO:0000256" key="3">
    <source>
        <dbReference type="ARBA" id="ARBA00008343"/>
    </source>
</evidence>
<dbReference type="GO" id="GO:0035485">
    <property type="term" value="F:adenine/guanine mispair binding"/>
    <property type="evidence" value="ECO:0007669"/>
    <property type="project" value="TreeGrafter"/>
</dbReference>
<dbReference type="EC" id="3.2.2.31" evidence="4"/>
<dbReference type="KEGG" id="tmn:UCRPA7_8859"/>
<evidence type="ECO:0000256" key="8">
    <source>
        <dbReference type="ARBA" id="ARBA00022763"/>
    </source>
</evidence>
<dbReference type="InterPro" id="IPR001466">
    <property type="entry name" value="Beta-lactam-related"/>
</dbReference>
<dbReference type="InterPro" id="IPR015797">
    <property type="entry name" value="NUDIX_hydrolase-like_dom_sf"/>
</dbReference>
<dbReference type="Gene3D" id="3.40.710.10">
    <property type="entry name" value="DD-peptidase/beta-lactamase superfamily"/>
    <property type="match status" value="1"/>
</dbReference>
<dbReference type="CDD" id="cd00056">
    <property type="entry name" value="ENDO3c"/>
    <property type="match status" value="1"/>
</dbReference>
<evidence type="ECO:0000313" key="16">
    <source>
        <dbReference type="EMBL" id="EON95713.1"/>
    </source>
</evidence>
<keyword evidence="17" id="KW-1185">Reference proteome</keyword>
<dbReference type="GO" id="GO:0046872">
    <property type="term" value="F:metal ion binding"/>
    <property type="evidence" value="ECO:0007669"/>
    <property type="project" value="UniProtKB-KW"/>
</dbReference>
<evidence type="ECO:0000256" key="13">
    <source>
        <dbReference type="ARBA" id="ARBA00023295"/>
    </source>
</evidence>
<protein>
    <recommendedName>
        <fullName evidence="5">Adenine DNA glycosylase</fullName>
        <ecNumber evidence="4">3.2.2.31</ecNumber>
    </recommendedName>
</protein>
<dbReference type="eggNOG" id="KOG2457">
    <property type="taxonomic scope" value="Eukaryota"/>
</dbReference>
<comment type="similarity">
    <text evidence="3">Belongs to the Nth/MutY family.</text>
</comment>
<feature type="region of interest" description="Disordered" evidence="14">
    <location>
        <begin position="1"/>
        <end position="20"/>
    </location>
</feature>
<evidence type="ECO:0000256" key="6">
    <source>
        <dbReference type="ARBA" id="ARBA00022485"/>
    </source>
</evidence>
<dbReference type="SMART" id="SM00478">
    <property type="entry name" value="ENDO3c"/>
    <property type="match status" value="1"/>
</dbReference>
<dbReference type="Proteomes" id="UP000014074">
    <property type="component" value="Unassembled WGS sequence"/>
</dbReference>
<gene>
    <name evidence="16" type="ORF">UCRPA7_8859</name>
</gene>
<dbReference type="InterPro" id="IPR011257">
    <property type="entry name" value="DNA_glycosylase"/>
</dbReference>
<dbReference type="GO" id="GO:0006285">
    <property type="term" value="P:base-excision repair, AP site formation"/>
    <property type="evidence" value="ECO:0007669"/>
    <property type="project" value="UniProtKB-ARBA"/>
</dbReference>
<dbReference type="OrthoDB" id="10250282at2759"/>
<evidence type="ECO:0000256" key="7">
    <source>
        <dbReference type="ARBA" id="ARBA00022723"/>
    </source>
</evidence>
<dbReference type="Pfam" id="PF14815">
    <property type="entry name" value="NUDIX_4"/>
    <property type="match status" value="1"/>
</dbReference>